<reference evidence="3" key="2">
    <citation type="submission" date="2021-03" db="UniProtKB">
        <authorList>
            <consortium name="EnsemblPlants"/>
        </authorList>
    </citation>
    <scope>IDENTIFICATION</scope>
</reference>
<reference evidence="3" key="1">
    <citation type="submission" date="2018-11" db="EMBL/GenBank/DDBJ databases">
        <authorList>
            <person name="Grassa J C."/>
        </authorList>
    </citation>
    <scope>NUCLEOTIDE SEQUENCE [LARGE SCALE GENOMIC DNA]</scope>
</reference>
<dbReference type="EnsemblPlants" id="evm.model.07.1180">
    <property type="protein sequence ID" value="cds.evm.model.07.1180"/>
    <property type="gene ID" value="evm.TU.07.1180"/>
</dbReference>
<evidence type="ECO:0000256" key="1">
    <source>
        <dbReference type="SAM" id="MobiDB-lite"/>
    </source>
</evidence>
<protein>
    <recommendedName>
        <fullName evidence="2">Reverse transcriptase domain-containing protein</fullName>
    </recommendedName>
</protein>
<dbReference type="Proteomes" id="UP000596661">
    <property type="component" value="Chromosome 7"/>
</dbReference>
<organism evidence="3 4">
    <name type="scientific">Cannabis sativa</name>
    <name type="common">Hemp</name>
    <name type="synonym">Marijuana</name>
    <dbReference type="NCBI Taxonomy" id="3483"/>
    <lineage>
        <taxon>Eukaryota</taxon>
        <taxon>Viridiplantae</taxon>
        <taxon>Streptophyta</taxon>
        <taxon>Embryophyta</taxon>
        <taxon>Tracheophyta</taxon>
        <taxon>Spermatophyta</taxon>
        <taxon>Magnoliopsida</taxon>
        <taxon>eudicotyledons</taxon>
        <taxon>Gunneridae</taxon>
        <taxon>Pentapetalae</taxon>
        <taxon>rosids</taxon>
        <taxon>fabids</taxon>
        <taxon>Rosales</taxon>
        <taxon>Cannabaceae</taxon>
        <taxon>Cannabis</taxon>
    </lineage>
</organism>
<evidence type="ECO:0000313" key="4">
    <source>
        <dbReference type="Proteomes" id="UP000596661"/>
    </source>
</evidence>
<dbReference type="EMBL" id="UZAU01000655">
    <property type="status" value="NOT_ANNOTATED_CDS"/>
    <property type="molecule type" value="Genomic_DNA"/>
</dbReference>
<dbReference type="Gramene" id="evm.model.07.1180">
    <property type="protein sequence ID" value="cds.evm.model.07.1180"/>
    <property type="gene ID" value="evm.TU.07.1180"/>
</dbReference>
<feature type="compositionally biased region" description="Low complexity" evidence="1">
    <location>
        <begin position="44"/>
        <end position="55"/>
    </location>
</feature>
<dbReference type="PANTHER" id="PTHR31635">
    <property type="entry name" value="REVERSE TRANSCRIPTASE DOMAIN-CONTAINING PROTEIN-RELATED"/>
    <property type="match status" value="1"/>
</dbReference>
<dbReference type="AlphaFoldDB" id="A0A803Q1M6"/>
<dbReference type="InterPro" id="IPR000477">
    <property type="entry name" value="RT_dom"/>
</dbReference>
<keyword evidence="4" id="KW-1185">Reference proteome</keyword>
<feature type="domain" description="Reverse transcriptase" evidence="2">
    <location>
        <begin position="174"/>
        <end position="386"/>
    </location>
</feature>
<feature type="region of interest" description="Disordered" evidence="1">
    <location>
        <begin position="27"/>
        <end position="68"/>
    </location>
</feature>
<feature type="compositionally biased region" description="Basic residues" evidence="1">
    <location>
        <begin position="27"/>
        <end position="39"/>
    </location>
</feature>
<sequence>MVRISHKGVTRPAIEKGLVVRIPTVGRRRRQRNRKRHVVFGKLTTTSSPSISSGGDESGREAENTSLGSESVLRQISANLAPIATKKPIRYSNLNHHLLTVPSPPIHANVLPSKPLPVETIATAMKKNNLIRSITLVDGSVASGISSLLPHFVDFYTQLYTTQGEDHNAIALTLKGISNRIHPHLYSALERPYTEDECAFLSDRLIFDNIFIVNEIIKSIHYRKAGKQGWATIKLDMEKAFDKAEWSFVKAILQHVGFPSSFTSLVMKCLSTVVYRISVNGILSTNITPTRGIKQGDPMSPYPPYLFLLVVEGLSATIRAKEQVHQFTGLKICRDAPIISHILFADDSILFTPVTYASSTAIKEILCSYHKATGQTFNLAKFSIMFSPNTPHDSQDHFRTSLGLGSEELAKKLSSKLWSNPYHPMLCPASNCPLQPASLFKKPSLSSGGVPALTRAAQATPPQSDHLVSTPQTLTLHSQQDPSAHSLQIGQYTLQVDAALDLKNLKTGMGATLLDSKQNHFAGFSIPR</sequence>
<accession>A0A803Q1M6</accession>
<proteinExistence type="predicted"/>
<name>A0A803Q1M6_CANSA</name>
<dbReference type="PANTHER" id="PTHR31635:SF196">
    <property type="entry name" value="REVERSE TRANSCRIPTASE DOMAIN-CONTAINING PROTEIN-RELATED"/>
    <property type="match status" value="1"/>
</dbReference>
<dbReference type="Pfam" id="PF00078">
    <property type="entry name" value="RVT_1"/>
    <property type="match status" value="1"/>
</dbReference>
<evidence type="ECO:0000313" key="3">
    <source>
        <dbReference type="EnsemblPlants" id="cds.evm.model.07.1180"/>
    </source>
</evidence>
<evidence type="ECO:0000259" key="2">
    <source>
        <dbReference type="Pfam" id="PF00078"/>
    </source>
</evidence>